<protein>
    <recommendedName>
        <fullName evidence="1">Glycosyltransferase 2-like domain-containing protein</fullName>
    </recommendedName>
</protein>
<feature type="non-terminal residue" evidence="2">
    <location>
        <position position="191"/>
    </location>
</feature>
<dbReference type="Gene3D" id="3.90.550.10">
    <property type="entry name" value="Spore Coat Polysaccharide Biosynthesis Protein SpsA, Chain A"/>
    <property type="match status" value="1"/>
</dbReference>
<proteinExistence type="predicted"/>
<dbReference type="PANTHER" id="PTHR43685">
    <property type="entry name" value="GLYCOSYLTRANSFERASE"/>
    <property type="match status" value="1"/>
</dbReference>
<dbReference type="InterPro" id="IPR001173">
    <property type="entry name" value="Glyco_trans_2-like"/>
</dbReference>
<feature type="domain" description="Glycosyltransferase 2-like" evidence="1">
    <location>
        <begin position="12"/>
        <end position="116"/>
    </location>
</feature>
<gene>
    <name evidence="2" type="ORF">S01H1_43446</name>
</gene>
<accession>X0U431</accession>
<organism evidence="2">
    <name type="scientific">marine sediment metagenome</name>
    <dbReference type="NCBI Taxonomy" id="412755"/>
    <lineage>
        <taxon>unclassified sequences</taxon>
        <taxon>metagenomes</taxon>
        <taxon>ecological metagenomes</taxon>
    </lineage>
</organism>
<dbReference type="EMBL" id="BARS01027678">
    <property type="protein sequence ID" value="GAG00330.1"/>
    <property type="molecule type" value="Genomic_DNA"/>
</dbReference>
<comment type="caution">
    <text evidence="2">The sequence shown here is derived from an EMBL/GenBank/DDBJ whole genome shotgun (WGS) entry which is preliminary data.</text>
</comment>
<reference evidence="2" key="1">
    <citation type="journal article" date="2014" name="Front. Microbiol.">
        <title>High frequency of phylogenetically diverse reductive dehalogenase-homologous genes in deep subseafloor sedimentary metagenomes.</title>
        <authorList>
            <person name="Kawai M."/>
            <person name="Futagami T."/>
            <person name="Toyoda A."/>
            <person name="Takaki Y."/>
            <person name="Nishi S."/>
            <person name="Hori S."/>
            <person name="Arai W."/>
            <person name="Tsubouchi T."/>
            <person name="Morono Y."/>
            <person name="Uchiyama I."/>
            <person name="Ito T."/>
            <person name="Fujiyama A."/>
            <person name="Inagaki F."/>
            <person name="Takami H."/>
        </authorList>
    </citation>
    <scope>NUCLEOTIDE SEQUENCE</scope>
    <source>
        <strain evidence="2">Expedition CK06-06</strain>
    </source>
</reference>
<dbReference type="InterPro" id="IPR029044">
    <property type="entry name" value="Nucleotide-diphossugar_trans"/>
</dbReference>
<name>X0U431_9ZZZZ</name>
<dbReference type="AlphaFoldDB" id="X0U431"/>
<dbReference type="Pfam" id="PF00535">
    <property type="entry name" value="Glycos_transf_2"/>
    <property type="match status" value="1"/>
</dbReference>
<dbReference type="InterPro" id="IPR050834">
    <property type="entry name" value="Glycosyltransf_2"/>
</dbReference>
<dbReference type="SUPFAM" id="SSF53448">
    <property type="entry name" value="Nucleotide-diphospho-sugar transferases"/>
    <property type="match status" value="1"/>
</dbReference>
<evidence type="ECO:0000313" key="2">
    <source>
        <dbReference type="EMBL" id="GAG00330.1"/>
    </source>
</evidence>
<sequence>MKDSKPRDFKVSVIIPVYNDLDGIRRCLKSLINQTYDKELYEIIIIDNGSSDGTIEFLKSKPVKFLEEKSIKSSYAARNKGIKNATNEILCFTDSDVFLDKNWIKKGVKSLVKLNKNNKKGIVFGKINFIGDPFQNVYSLYDYITGFRNLLATANIFAFKEIFKEVGYFKHTIISGGDNEWGERLLNKGFI</sequence>
<evidence type="ECO:0000259" key="1">
    <source>
        <dbReference type="Pfam" id="PF00535"/>
    </source>
</evidence>
<dbReference type="PANTHER" id="PTHR43685:SF2">
    <property type="entry name" value="GLYCOSYLTRANSFERASE 2-LIKE DOMAIN-CONTAINING PROTEIN"/>
    <property type="match status" value="1"/>
</dbReference>